<feature type="region of interest" description="Disordered" evidence="1">
    <location>
        <begin position="27"/>
        <end position="79"/>
    </location>
</feature>
<dbReference type="PANTHER" id="PTHR12619">
    <property type="entry name" value="RFX TRANSCRIPTION FACTOR FAMILY"/>
    <property type="match status" value="1"/>
</dbReference>
<reference evidence="2" key="1">
    <citation type="submission" date="2021-06" db="EMBL/GenBank/DDBJ databases">
        <authorList>
            <person name="Hodson N. C."/>
            <person name="Mongue J. A."/>
            <person name="Jaron S. K."/>
        </authorList>
    </citation>
    <scope>NUCLEOTIDE SEQUENCE</scope>
</reference>
<feature type="compositionally biased region" description="Low complexity" evidence="1">
    <location>
        <begin position="28"/>
        <end position="48"/>
    </location>
</feature>
<comment type="caution">
    <text evidence="2">The sequence shown here is derived from an EMBL/GenBank/DDBJ whole genome shotgun (WGS) entry which is preliminary data.</text>
</comment>
<evidence type="ECO:0000256" key="1">
    <source>
        <dbReference type="SAM" id="MobiDB-lite"/>
    </source>
</evidence>
<dbReference type="GO" id="GO:0000978">
    <property type="term" value="F:RNA polymerase II cis-regulatory region sequence-specific DNA binding"/>
    <property type="evidence" value="ECO:0007669"/>
    <property type="project" value="TreeGrafter"/>
</dbReference>
<protein>
    <submittedName>
        <fullName evidence="2">Uncharacterized protein</fullName>
    </submittedName>
</protein>
<gene>
    <name evidence="2" type="ORF">AFUS01_LOCUS38313</name>
</gene>
<accession>A0A8J2LBJ1</accession>
<dbReference type="InterPro" id="IPR039779">
    <property type="entry name" value="RFX-like"/>
</dbReference>
<feature type="non-terminal residue" evidence="2">
    <location>
        <position position="146"/>
    </location>
</feature>
<keyword evidence="3" id="KW-1185">Reference proteome</keyword>
<sequence>GNSKYHYYGIRLKPNSPLVNVTENGEISLSQSQSNSPSQNGSASGSQGETTVVEGGGRSCTIVSNGTGNGAAKRLKTSKGEHYEVGHNVTGNLADPYTIQQFLGDPSGALDNLPDLDMKINIPEDITVDDLLIFRTLYREHCEVRK</sequence>
<dbReference type="GO" id="GO:0000981">
    <property type="term" value="F:DNA-binding transcription factor activity, RNA polymerase II-specific"/>
    <property type="evidence" value="ECO:0007669"/>
    <property type="project" value="TreeGrafter"/>
</dbReference>
<proteinExistence type="predicted"/>
<name>A0A8J2LBJ1_9HEXA</name>
<organism evidence="2 3">
    <name type="scientific">Allacma fusca</name>
    <dbReference type="NCBI Taxonomy" id="39272"/>
    <lineage>
        <taxon>Eukaryota</taxon>
        <taxon>Metazoa</taxon>
        <taxon>Ecdysozoa</taxon>
        <taxon>Arthropoda</taxon>
        <taxon>Hexapoda</taxon>
        <taxon>Collembola</taxon>
        <taxon>Symphypleona</taxon>
        <taxon>Sminthuridae</taxon>
        <taxon>Allacma</taxon>
    </lineage>
</organism>
<dbReference type="PANTHER" id="PTHR12619:SF33">
    <property type="entry name" value="RFX, ISOFORM H"/>
    <property type="match status" value="1"/>
</dbReference>
<dbReference type="Proteomes" id="UP000708208">
    <property type="component" value="Unassembled WGS sequence"/>
</dbReference>
<dbReference type="EMBL" id="CAJVCH010547256">
    <property type="protein sequence ID" value="CAG7828382.1"/>
    <property type="molecule type" value="Genomic_DNA"/>
</dbReference>
<evidence type="ECO:0000313" key="2">
    <source>
        <dbReference type="EMBL" id="CAG7828382.1"/>
    </source>
</evidence>
<feature type="non-terminal residue" evidence="2">
    <location>
        <position position="1"/>
    </location>
</feature>
<dbReference type="AlphaFoldDB" id="A0A8J2LBJ1"/>
<evidence type="ECO:0000313" key="3">
    <source>
        <dbReference type="Proteomes" id="UP000708208"/>
    </source>
</evidence>